<feature type="transmembrane region" description="Helical" evidence="9">
    <location>
        <begin position="6"/>
        <end position="23"/>
    </location>
</feature>
<reference evidence="12" key="1">
    <citation type="submission" date="2015-11" db="EMBL/GenBank/DDBJ databases">
        <authorList>
            <person name="Varghese N."/>
        </authorList>
    </citation>
    <scope>NUCLEOTIDE SEQUENCE [LARGE SCALE GENOMIC DNA]</scope>
</reference>
<dbReference type="Gene3D" id="1.20.5.3310">
    <property type="match status" value="1"/>
</dbReference>
<dbReference type="InterPro" id="IPR006312">
    <property type="entry name" value="TatA/E"/>
</dbReference>
<comment type="similarity">
    <text evidence="9">Belongs to the TatA/E family.</text>
</comment>
<accession>A0A0S4N9Q6</accession>
<dbReference type="PANTHER" id="PTHR42982:SF1">
    <property type="entry name" value="SEC-INDEPENDENT PROTEIN TRANSLOCASE PROTEIN TATA"/>
    <property type="match status" value="1"/>
</dbReference>
<evidence type="ECO:0000256" key="2">
    <source>
        <dbReference type="ARBA" id="ARBA00022448"/>
    </source>
</evidence>
<dbReference type="STRING" id="1643428.GCA_001442855_01848"/>
<dbReference type="GO" id="GO:0033281">
    <property type="term" value="C:TAT protein transport complex"/>
    <property type="evidence" value="ECO:0007669"/>
    <property type="project" value="UniProtKB-UniRule"/>
</dbReference>
<comment type="subcellular location">
    <subcellularLocation>
        <location evidence="1 9">Cell membrane</location>
        <topology evidence="1 9">Single-pass membrane protein</topology>
    </subcellularLocation>
</comment>
<dbReference type="InterPro" id="IPR003369">
    <property type="entry name" value="TatA/B/E"/>
</dbReference>
<name>A0A0S4N9Q6_9BACT</name>
<protein>
    <recommendedName>
        <fullName evidence="9">Sec-independent protein translocase protein TatA</fullName>
    </recommendedName>
</protein>
<keyword evidence="12" id="KW-1185">Reference proteome</keyword>
<dbReference type="GO" id="GO:0008320">
    <property type="term" value="F:protein transmembrane transporter activity"/>
    <property type="evidence" value="ECO:0007669"/>
    <property type="project" value="UniProtKB-UniRule"/>
</dbReference>
<gene>
    <name evidence="9" type="primary">tatA</name>
    <name evidence="11" type="ORF">JGI1_01886</name>
</gene>
<comment type="function">
    <text evidence="9">Part of the twin-arginine translocation (Tat) system that transports large folded proteins containing a characteristic twin-arginine motif in their signal peptide across membranes. TatA could form the protein-conducting channel of the Tat system.</text>
</comment>
<dbReference type="NCBIfam" id="NF011430">
    <property type="entry name" value="PRK14861.1"/>
    <property type="match status" value="1"/>
</dbReference>
<dbReference type="Pfam" id="PF02416">
    <property type="entry name" value="TatA_B_E"/>
    <property type="match status" value="1"/>
</dbReference>
<evidence type="ECO:0000256" key="3">
    <source>
        <dbReference type="ARBA" id="ARBA00022475"/>
    </source>
</evidence>
<dbReference type="Proteomes" id="UP000320623">
    <property type="component" value="Unassembled WGS sequence"/>
</dbReference>
<keyword evidence="2 9" id="KW-0813">Transport</keyword>
<dbReference type="RefSeq" id="WP_140945608.1">
    <property type="nucleotide sequence ID" value="NZ_FAOO01000015.1"/>
</dbReference>
<dbReference type="OrthoDB" id="9810561at2"/>
<evidence type="ECO:0000256" key="10">
    <source>
        <dbReference type="SAM" id="MobiDB-lite"/>
    </source>
</evidence>
<evidence type="ECO:0000256" key="4">
    <source>
        <dbReference type="ARBA" id="ARBA00022692"/>
    </source>
</evidence>
<keyword evidence="8 9" id="KW-0472">Membrane</keyword>
<dbReference type="GO" id="GO:0043953">
    <property type="term" value="P:protein transport by the Tat complex"/>
    <property type="evidence" value="ECO:0007669"/>
    <property type="project" value="UniProtKB-UniRule"/>
</dbReference>
<evidence type="ECO:0000256" key="5">
    <source>
        <dbReference type="ARBA" id="ARBA00022927"/>
    </source>
</evidence>
<dbReference type="HAMAP" id="MF_00236">
    <property type="entry name" value="TatA_E"/>
    <property type="match status" value="1"/>
</dbReference>
<dbReference type="AlphaFoldDB" id="A0A0S4N9Q6"/>
<evidence type="ECO:0000256" key="7">
    <source>
        <dbReference type="ARBA" id="ARBA00023010"/>
    </source>
</evidence>
<organism evidence="11 12">
    <name type="scientific">Candidatus Thermokryptus mobilis</name>
    <dbReference type="NCBI Taxonomy" id="1643428"/>
    <lineage>
        <taxon>Bacteria</taxon>
        <taxon>Pseudomonadati</taxon>
        <taxon>Candidatus Kryptoniota</taxon>
        <taxon>Candidatus Thermokryptus</taxon>
    </lineage>
</organism>
<evidence type="ECO:0000256" key="9">
    <source>
        <dbReference type="HAMAP-Rule" id="MF_00236"/>
    </source>
</evidence>
<proteinExistence type="inferred from homology"/>
<dbReference type="EMBL" id="FAOO01000015">
    <property type="protein sequence ID" value="CUU07717.1"/>
    <property type="molecule type" value="Genomic_DNA"/>
</dbReference>
<sequence length="135" mass="15418">MFDNIGFGELLVIALFILIFFGPKKIPDIARSLGRAIREFRKAMQDVQSEIQSVTGIDIDGEISSVSEQPKIEAPKDLDDLKFSKDENLNERKVESVNLGFEEKDVRLDKSRKKSRMMKEVKKSSGRVKTKSKRK</sequence>
<evidence type="ECO:0000256" key="6">
    <source>
        <dbReference type="ARBA" id="ARBA00022989"/>
    </source>
</evidence>
<keyword evidence="4 9" id="KW-0812">Transmembrane</keyword>
<keyword evidence="7 9" id="KW-0811">Translocation</keyword>
<dbReference type="PANTHER" id="PTHR42982">
    <property type="entry name" value="SEC-INDEPENDENT PROTEIN TRANSLOCASE PROTEIN TATA"/>
    <property type="match status" value="1"/>
</dbReference>
<feature type="region of interest" description="Disordered" evidence="10">
    <location>
        <begin position="109"/>
        <end position="135"/>
    </location>
</feature>
<evidence type="ECO:0000256" key="1">
    <source>
        <dbReference type="ARBA" id="ARBA00004162"/>
    </source>
</evidence>
<dbReference type="PRINTS" id="PR01506">
    <property type="entry name" value="TATBPROTEIN"/>
</dbReference>
<evidence type="ECO:0000313" key="12">
    <source>
        <dbReference type="Proteomes" id="UP000320623"/>
    </source>
</evidence>
<dbReference type="NCBIfam" id="TIGR01411">
    <property type="entry name" value="tatAE"/>
    <property type="match status" value="1"/>
</dbReference>
<evidence type="ECO:0000313" key="11">
    <source>
        <dbReference type="EMBL" id="CUU07717.1"/>
    </source>
</evidence>
<comment type="subunit">
    <text evidence="9">Forms a complex with TatC.</text>
</comment>
<feature type="compositionally biased region" description="Basic residues" evidence="10">
    <location>
        <begin position="124"/>
        <end position="135"/>
    </location>
</feature>
<keyword evidence="6 9" id="KW-1133">Transmembrane helix</keyword>
<keyword evidence="5 9" id="KW-0653">Protein transport</keyword>
<keyword evidence="3 9" id="KW-1003">Cell membrane</keyword>
<evidence type="ECO:0000256" key="8">
    <source>
        <dbReference type="ARBA" id="ARBA00023136"/>
    </source>
</evidence>